<name>A0ABR0QTJ4_GOSAR</name>
<evidence type="ECO:0000313" key="1">
    <source>
        <dbReference type="EMBL" id="KAK5842283.1"/>
    </source>
</evidence>
<proteinExistence type="predicted"/>
<sequence length="82" mass="9252">MPIFIALTKIIETPQLDKVVADVFNKMYSDDGKMVKEDEFKKLLTGILWTIMLQLGDNPISVSSNCVLHEFLFAFAAMILIS</sequence>
<evidence type="ECO:0008006" key="3">
    <source>
        <dbReference type="Google" id="ProtNLM"/>
    </source>
</evidence>
<organism evidence="1 2">
    <name type="scientific">Gossypium arboreum</name>
    <name type="common">Tree cotton</name>
    <name type="synonym">Gossypium nanking</name>
    <dbReference type="NCBI Taxonomy" id="29729"/>
    <lineage>
        <taxon>Eukaryota</taxon>
        <taxon>Viridiplantae</taxon>
        <taxon>Streptophyta</taxon>
        <taxon>Embryophyta</taxon>
        <taxon>Tracheophyta</taxon>
        <taxon>Spermatophyta</taxon>
        <taxon>Magnoliopsida</taxon>
        <taxon>eudicotyledons</taxon>
        <taxon>Gunneridae</taxon>
        <taxon>Pentapetalae</taxon>
        <taxon>rosids</taxon>
        <taxon>malvids</taxon>
        <taxon>Malvales</taxon>
        <taxon>Malvaceae</taxon>
        <taxon>Malvoideae</taxon>
        <taxon>Gossypium</taxon>
    </lineage>
</organism>
<protein>
    <recommendedName>
        <fullName evidence="3">EF-hand domain-containing protein</fullName>
    </recommendedName>
</protein>
<dbReference type="Proteomes" id="UP001358586">
    <property type="component" value="Chromosome 2"/>
</dbReference>
<accession>A0ABR0QTJ4</accession>
<reference evidence="1 2" key="1">
    <citation type="submission" date="2023-03" db="EMBL/GenBank/DDBJ databases">
        <title>WGS of Gossypium arboreum.</title>
        <authorList>
            <person name="Yu D."/>
        </authorList>
    </citation>
    <scope>NUCLEOTIDE SEQUENCE [LARGE SCALE GENOMIC DNA]</scope>
    <source>
        <tissue evidence="1">Leaf</tissue>
    </source>
</reference>
<dbReference type="EMBL" id="JARKNE010000002">
    <property type="protein sequence ID" value="KAK5842283.1"/>
    <property type="molecule type" value="Genomic_DNA"/>
</dbReference>
<comment type="caution">
    <text evidence="1">The sequence shown here is derived from an EMBL/GenBank/DDBJ whole genome shotgun (WGS) entry which is preliminary data.</text>
</comment>
<evidence type="ECO:0000313" key="2">
    <source>
        <dbReference type="Proteomes" id="UP001358586"/>
    </source>
</evidence>
<gene>
    <name evidence="1" type="ORF">PVK06_004619</name>
</gene>
<keyword evidence="2" id="KW-1185">Reference proteome</keyword>